<dbReference type="KEGG" id="ebz:J7S26_00535"/>
<evidence type="ECO:0000313" key="4">
    <source>
        <dbReference type="Proteomes" id="UP000636394"/>
    </source>
</evidence>
<gene>
    <name evidence="2" type="ORF">GMI68_01560</name>
    <name evidence="3" type="ORF">J7S26_00535</name>
</gene>
<protein>
    <submittedName>
        <fullName evidence="3">SpoVA/SpoVAEb family sporulation membrane protein</fullName>
    </submittedName>
</protein>
<proteinExistence type="predicted"/>
<dbReference type="EMBL" id="WPCR01000001">
    <property type="protein sequence ID" value="NHM13467.1"/>
    <property type="molecule type" value="Genomic_DNA"/>
</dbReference>
<evidence type="ECO:0000313" key="5">
    <source>
        <dbReference type="Proteomes" id="UP000671910"/>
    </source>
</evidence>
<feature type="transmembrane region" description="Helical" evidence="1">
    <location>
        <begin position="67"/>
        <end position="89"/>
    </location>
</feature>
<sequence length="307" mass="32615">MKLKSVIYSFFLGGLLALVAQAIAAVWTTVLPGTPLEFFMGGATLVSMGVLGFVLAGFAVYQRFEEWATFGALLPFSGFSMAVGMKMVVPWTKGANMKDTIWPGLWLVIWFNAVGAIVCIAFGYLCGIMGVAPVVAAKTTSSLIFPGAFLMGGILCAVFQIVYLAVKAITPKCKPVWILMTAWMVGALLAPIGVSGSLVNMFGQGFAVMIPIGGYNMFNVGMAFAAGEMAEGLIHLGSFLLAVLGLFVCGLMTFVIYNSKFGRTPLKQVHLQQAQASVEELSETEAAPKHAQKTPALDGDLEFKGAH</sequence>
<accession>A0A9E6SUF7</accession>
<reference evidence="2 4" key="1">
    <citation type="submission" date="2019-11" db="EMBL/GenBank/DDBJ databases">
        <title>Eggerthellaceae novel genus isolated from the rectal contents of marmort.</title>
        <authorList>
            <person name="Zhang G."/>
        </authorList>
    </citation>
    <scope>NUCLEOTIDE SEQUENCE [LARGE SCALE GENOMIC DNA]</scope>
    <source>
        <strain evidence="4">zg-886</strain>
        <strain evidence="2">Zg-886</strain>
    </source>
</reference>
<feature type="transmembrane region" description="Helical" evidence="1">
    <location>
        <begin position="143"/>
        <end position="165"/>
    </location>
</feature>
<dbReference type="InterPro" id="IPR005562">
    <property type="entry name" value="SpoVA"/>
</dbReference>
<dbReference type="AlphaFoldDB" id="A0A9E6SUF7"/>
<reference evidence="3" key="2">
    <citation type="submission" date="2021-04" db="EMBL/GenBank/DDBJ databases">
        <title>Novel species in family Eggerthellaceae.</title>
        <authorList>
            <person name="Zhang G."/>
        </authorList>
    </citation>
    <scope>NUCLEOTIDE SEQUENCE</scope>
    <source>
        <strain evidence="3">Zg-886</strain>
    </source>
</reference>
<dbReference type="Pfam" id="PF03862">
    <property type="entry name" value="SpoVAC_SpoVAEB"/>
    <property type="match status" value="2"/>
</dbReference>
<evidence type="ECO:0000313" key="3">
    <source>
        <dbReference type="EMBL" id="QTU84458.1"/>
    </source>
</evidence>
<dbReference type="Proteomes" id="UP000636394">
    <property type="component" value="Unassembled WGS sequence"/>
</dbReference>
<dbReference type="EMBL" id="CP072829">
    <property type="protein sequence ID" value="QTU84458.1"/>
    <property type="molecule type" value="Genomic_DNA"/>
</dbReference>
<evidence type="ECO:0000313" key="2">
    <source>
        <dbReference type="EMBL" id="NHM13467.1"/>
    </source>
</evidence>
<name>A0A9E6SUF7_9ACTN</name>
<evidence type="ECO:0000256" key="1">
    <source>
        <dbReference type="SAM" id="Phobius"/>
    </source>
</evidence>
<dbReference type="Proteomes" id="UP000671910">
    <property type="component" value="Chromosome"/>
</dbReference>
<dbReference type="RefSeq" id="WP_166338312.1">
    <property type="nucleotide sequence ID" value="NZ_CP072829.1"/>
</dbReference>
<keyword evidence="1" id="KW-0812">Transmembrane</keyword>
<keyword evidence="1" id="KW-1133">Transmembrane helix</keyword>
<feature type="transmembrane region" description="Helical" evidence="1">
    <location>
        <begin position="233"/>
        <end position="257"/>
    </location>
</feature>
<keyword evidence="4" id="KW-1185">Reference proteome</keyword>
<feature type="transmembrane region" description="Helical" evidence="1">
    <location>
        <begin position="177"/>
        <end position="199"/>
    </location>
</feature>
<feature type="transmembrane region" description="Helical" evidence="1">
    <location>
        <begin position="38"/>
        <end position="60"/>
    </location>
</feature>
<keyword evidence="1" id="KW-0472">Membrane</keyword>
<feature type="transmembrane region" description="Helical" evidence="1">
    <location>
        <begin position="206"/>
        <end position="227"/>
    </location>
</feature>
<feature type="transmembrane region" description="Helical" evidence="1">
    <location>
        <begin position="109"/>
        <end position="136"/>
    </location>
</feature>
<organism evidence="3 5">
    <name type="scientific">Xiamenia xianingshaonis</name>
    <dbReference type="NCBI Taxonomy" id="2682776"/>
    <lineage>
        <taxon>Bacteria</taxon>
        <taxon>Bacillati</taxon>
        <taxon>Actinomycetota</taxon>
        <taxon>Coriobacteriia</taxon>
        <taxon>Eggerthellales</taxon>
        <taxon>Eggerthellaceae</taxon>
        <taxon>Xiamenia</taxon>
    </lineage>
</organism>